<keyword evidence="1" id="KW-0812">Transmembrane</keyword>
<gene>
    <name evidence="2" type="ORF">E1898_00090</name>
</gene>
<evidence type="ECO:0000313" key="2">
    <source>
        <dbReference type="EMBL" id="TDK51349.1"/>
    </source>
</evidence>
<evidence type="ECO:0000313" key="3">
    <source>
        <dbReference type="Proteomes" id="UP000295438"/>
    </source>
</evidence>
<dbReference type="EMBL" id="SMUW01000008">
    <property type="protein sequence ID" value="TDK51349.1"/>
    <property type="molecule type" value="Genomic_DNA"/>
</dbReference>
<evidence type="ECO:0000256" key="1">
    <source>
        <dbReference type="SAM" id="Phobius"/>
    </source>
</evidence>
<proteinExistence type="predicted"/>
<feature type="transmembrane region" description="Helical" evidence="1">
    <location>
        <begin position="189"/>
        <end position="208"/>
    </location>
</feature>
<protein>
    <submittedName>
        <fullName evidence="2">DUF2306 domain-containing protein</fullName>
    </submittedName>
</protein>
<accession>A0A4R5VG02</accession>
<dbReference type="Proteomes" id="UP000295438">
    <property type="component" value="Unassembled WGS sequence"/>
</dbReference>
<keyword evidence="1" id="KW-1133">Transmembrane helix</keyword>
<dbReference type="RefSeq" id="WP_133389356.1">
    <property type="nucleotide sequence ID" value="NZ_SMUW01000008.1"/>
</dbReference>
<feature type="transmembrane region" description="Helical" evidence="1">
    <location>
        <begin position="161"/>
        <end position="183"/>
    </location>
</feature>
<organism evidence="2 3">
    <name type="scientific">Algoriphagus formosus</name>
    <dbReference type="NCBI Taxonomy" id="2007308"/>
    <lineage>
        <taxon>Bacteria</taxon>
        <taxon>Pseudomonadati</taxon>
        <taxon>Bacteroidota</taxon>
        <taxon>Cytophagia</taxon>
        <taxon>Cytophagales</taxon>
        <taxon>Cyclobacteriaceae</taxon>
        <taxon>Algoriphagus</taxon>
    </lineage>
</organism>
<feature type="transmembrane region" description="Helical" evidence="1">
    <location>
        <begin position="97"/>
        <end position="117"/>
    </location>
</feature>
<dbReference type="AlphaFoldDB" id="A0A4R5VG02"/>
<feature type="transmembrane region" description="Helical" evidence="1">
    <location>
        <begin position="63"/>
        <end position="85"/>
    </location>
</feature>
<comment type="caution">
    <text evidence="2">The sequence shown here is derived from an EMBL/GenBank/DDBJ whole genome shotgun (WGS) entry which is preliminary data.</text>
</comment>
<feature type="transmembrane region" description="Helical" evidence="1">
    <location>
        <begin position="38"/>
        <end position="57"/>
    </location>
</feature>
<name>A0A4R5VG02_9BACT</name>
<keyword evidence="1" id="KW-0472">Membrane</keyword>
<reference evidence="2 3" key="1">
    <citation type="submission" date="2019-03" db="EMBL/GenBank/DDBJ databases">
        <title>Algoriphagus aquimaris sp. nov., isolated form marine sediment in Pohang, Korea.</title>
        <authorList>
            <person name="Kim J."/>
            <person name="Yoon S.-H."/>
            <person name="Lee S.-S."/>
        </authorList>
    </citation>
    <scope>NUCLEOTIDE SEQUENCE [LARGE SCALE GENOMIC DNA]</scope>
    <source>
        <strain evidence="2 3">F21</strain>
    </source>
</reference>
<feature type="transmembrane region" description="Helical" evidence="1">
    <location>
        <begin position="6"/>
        <end position="26"/>
    </location>
</feature>
<sequence>MLYQSILILHVVTGFFALLFGALAIASRKGQKNHLKTGKAYVLMMYSVGLSAIAMTFLKPNPFLFTVGVFTLYLTYTGQRSIFYFRLKEDYRNSWKDLVPILFALVIATGMILQPIFRMLESQSLFVSVMGVFGVFLIGFAIGDLRLVIKNPTFKPNQKSWLIQHIGRIGGAYIATLTAFLVTNLHFNLGWIIWLAPTLIGSFLLAKVSRDWKKKLKIQP</sequence>
<keyword evidence="3" id="KW-1185">Reference proteome</keyword>
<feature type="transmembrane region" description="Helical" evidence="1">
    <location>
        <begin position="123"/>
        <end position="149"/>
    </location>
</feature>